<feature type="transmembrane region" description="Helical" evidence="6">
    <location>
        <begin position="197"/>
        <end position="220"/>
    </location>
</feature>
<feature type="region of interest" description="Disordered" evidence="5">
    <location>
        <begin position="243"/>
        <end position="280"/>
    </location>
</feature>
<feature type="transmembrane region" description="Helical" evidence="6">
    <location>
        <begin position="148"/>
        <end position="167"/>
    </location>
</feature>
<evidence type="ECO:0000256" key="4">
    <source>
        <dbReference type="ARBA" id="ARBA00023136"/>
    </source>
</evidence>
<dbReference type="GeneID" id="92181420"/>
<keyword evidence="4 6" id="KW-0472">Membrane</keyword>
<dbReference type="Proteomes" id="UP001388673">
    <property type="component" value="Unassembled WGS sequence"/>
</dbReference>
<evidence type="ECO:0000256" key="3">
    <source>
        <dbReference type="ARBA" id="ARBA00022989"/>
    </source>
</evidence>
<accession>A0AAW0Z1A6</accession>
<dbReference type="RefSeq" id="XP_066802641.1">
    <property type="nucleotide sequence ID" value="XM_066947262.1"/>
</dbReference>
<evidence type="ECO:0000256" key="6">
    <source>
        <dbReference type="SAM" id="Phobius"/>
    </source>
</evidence>
<keyword evidence="2 6" id="KW-0812">Transmembrane</keyword>
<reference evidence="7 8" key="1">
    <citation type="journal article" date="2024" name="bioRxiv">
        <title>Comparative genomics of Cryptococcus and Kwoniella reveals pathogenesis evolution and contrasting karyotype dynamics via intercentromeric recombination or chromosome fusion.</title>
        <authorList>
            <person name="Coelho M.A."/>
            <person name="David-Palma M."/>
            <person name="Shea T."/>
            <person name="Bowers K."/>
            <person name="McGinley-Smith S."/>
            <person name="Mohammad A.W."/>
            <person name="Gnirke A."/>
            <person name="Yurkov A.M."/>
            <person name="Nowrousian M."/>
            <person name="Sun S."/>
            <person name="Cuomo C.A."/>
            <person name="Heitman J."/>
        </authorList>
    </citation>
    <scope>NUCLEOTIDE SEQUENCE [LARGE SCALE GENOMIC DNA]</scope>
    <source>
        <strain evidence="7 8">CBS 13917</strain>
    </source>
</reference>
<organism evidence="7 8">
    <name type="scientific">Kwoniella newhampshirensis</name>
    <dbReference type="NCBI Taxonomy" id="1651941"/>
    <lineage>
        <taxon>Eukaryota</taxon>
        <taxon>Fungi</taxon>
        <taxon>Dikarya</taxon>
        <taxon>Basidiomycota</taxon>
        <taxon>Agaricomycotina</taxon>
        <taxon>Tremellomycetes</taxon>
        <taxon>Tremellales</taxon>
        <taxon>Cryptococcaceae</taxon>
        <taxon>Kwoniella</taxon>
    </lineage>
</organism>
<comment type="subcellular location">
    <subcellularLocation>
        <location evidence="1">Membrane</location>
        <topology evidence="1">Multi-pass membrane protein</topology>
    </subcellularLocation>
</comment>
<feature type="transmembrane region" description="Helical" evidence="6">
    <location>
        <begin position="368"/>
        <end position="392"/>
    </location>
</feature>
<keyword evidence="3 6" id="KW-1133">Transmembrane helix</keyword>
<gene>
    <name evidence="7" type="ORF">IAR55_004162</name>
</gene>
<evidence type="ECO:0000313" key="7">
    <source>
        <dbReference type="EMBL" id="KAK8853455.1"/>
    </source>
</evidence>
<feature type="compositionally biased region" description="Basic and acidic residues" evidence="5">
    <location>
        <begin position="564"/>
        <end position="584"/>
    </location>
</feature>
<feature type="region of interest" description="Disordered" evidence="5">
    <location>
        <begin position="527"/>
        <end position="612"/>
    </location>
</feature>
<proteinExistence type="predicted"/>
<dbReference type="PANTHER" id="PTHR23112">
    <property type="entry name" value="G PROTEIN-COUPLED RECEPTOR 157-RELATED"/>
    <property type="match status" value="1"/>
</dbReference>
<name>A0AAW0Z1A6_9TREE</name>
<feature type="transmembrane region" description="Helical" evidence="6">
    <location>
        <begin position="65"/>
        <end position="90"/>
    </location>
</feature>
<sequence>MEDGSSVEDLQGIRKHYGLTDHQVWIADVISCSGSIGSLIVCTFVILSAGWVWSHRSCRHIIDRVSFRLLLCNMFFEIWYSSTFLCLYITPSLYDVGGIFGARGCTSGVYFLVGTMGVANYLCTFIAINLMLTICFGIDPIQRRLEKWYIIISIFLGYAIPIPSAALRHFGWDKELKECWISSDIIRKRVRDLILGIYLWQLLSCVVSAACIGATLVVLFRQGRATARALMAGSDLNKIVVEPDPTWPQTTADKTSSGDLDEDLSLSGSEHDEEDGSVGSPALVPTLRHHRYIPFTYSSVAKRIRNHQHARELRQARRMSRNSLSDKFLGIAMRISFYPLMLIAVNLSMTIGDLYVSSSGGVVDSRTYALFCFTQFLYGGRGMFYGVLAIAVDPCLVRGMKAAWREHRLEESPGLPLTDVKVPAPVWPLSLRDSHQPIAKAGGTSSEAACDPTQRSRLNSAVSIDLFGALAEPPTPFNDNVNEQFSLEVTIDQTSAPAPAPTIAPLSPSSVDLSRQWTQTFQGVPVGVLPEGLTDESDFAKSRSKPRGRWGWKGLGNGSASVRSESRVDEAESKGIPVSRKDRIGSTPSARSERESQNPVESQRQRTRQERRIAARKIFDQVQGRL</sequence>
<comment type="caution">
    <text evidence="7">The sequence shown here is derived from an EMBL/GenBank/DDBJ whole genome shotgun (WGS) entry which is preliminary data.</text>
</comment>
<dbReference type="GO" id="GO:0007189">
    <property type="term" value="P:adenylate cyclase-activating G protein-coupled receptor signaling pathway"/>
    <property type="evidence" value="ECO:0007669"/>
    <property type="project" value="TreeGrafter"/>
</dbReference>
<evidence type="ECO:0000313" key="8">
    <source>
        <dbReference type="Proteomes" id="UP001388673"/>
    </source>
</evidence>
<feature type="compositionally biased region" description="Basic and acidic residues" evidence="5">
    <location>
        <begin position="603"/>
        <end position="612"/>
    </location>
</feature>
<dbReference type="PANTHER" id="PTHR23112:SF0">
    <property type="entry name" value="TRANSMEMBRANE PROTEIN 116"/>
    <property type="match status" value="1"/>
</dbReference>
<dbReference type="EMBL" id="JBCAWK010000007">
    <property type="protein sequence ID" value="KAK8853455.1"/>
    <property type="molecule type" value="Genomic_DNA"/>
</dbReference>
<dbReference type="GO" id="GO:0004930">
    <property type="term" value="F:G protein-coupled receptor activity"/>
    <property type="evidence" value="ECO:0007669"/>
    <property type="project" value="TreeGrafter"/>
</dbReference>
<feature type="transmembrane region" description="Helical" evidence="6">
    <location>
        <begin position="110"/>
        <end position="136"/>
    </location>
</feature>
<evidence type="ECO:0000256" key="1">
    <source>
        <dbReference type="ARBA" id="ARBA00004141"/>
    </source>
</evidence>
<feature type="transmembrane region" description="Helical" evidence="6">
    <location>
        <begin position="24"/>
        <end position="53"/>
    </location>
</feature>
<dbReference type="GO" id="GO:0005886">
    <property type="term" value="C:plasma membrane"/>
    <property type="evidence" value="ECO:0007669"/>
    <property type="project" value="TreeGrafter"/>
</dbReference>
<dbReference type="KEGG" id="kne:92181420"/>
<evidence type="ECO:0000256" key="2">
    <source>
        <dbReference type="ARBA" id="ARBA00022692"/>
    </source>
</evidence>
<protein>
    <recommendedName>
        <fullName evidence="9">G-protein coupled receptors family 1 profile domain-containing protein</fullName>
    </recommendedName>
</protein>
<dbReference type="AlphaFoldDB" id="A0AAW0Z1A6"/>
<feature type="transmembrane region" description="Helical" evidence="6">
    <location>
        <begin position="328"/>
        <end position="348"/>
    </location>
</feature>
<evidence type="ECO:0008006" key="9">
    <source>
        <dbReference type="Google" id="ProtNLM"/>
    </source>
</evidence>
<keyword evidence="8" id="KW-1185">Reference proteome</keyword>
<evidence type="ECO:0000256" key="5">
    <source>
        <dbReference type="SAM" id="MobiDB-lite"/>
    </source>
</evidence>